<dbReference type="GO" id="GO:0005769">
    <property type="term" value="C:early endosome"/>
    <property type="evidence" value="ECO:0007669"/>
    <property type="project" value="TreeGrafter"/>
</dbReference>
<dbReference type="GO" id="GO:2001135">
    <property type="term" value="P:regulation of endocytic recycling"/>
    <property type="evidence" value="ECO:0007669"/>
    <property type="project" value="TreeGrafter"/>
</dbReference>
<accession>A0A7R9R1K7</accession>
<dbReference type="PANTHER" id="PTHR45662">
    <property type="entry name" value="PHOSPHATIDYLINOSITIDE PHOSPHATASE SAC1"/>
    <property type="match status" value="1"/>
</dbReference>
<feature type="non-terminal residue" evidence="3">
    <location>
        <position position="1"/>
    </location>
</feature>
<dbReference type="EMBL" id="OC969230">
    <property type="protein sequence ID" value="CAD7666506.1"/>
    <property type="molecule type" value="Genomic_DNA"/>
</dbReference>
<sequence length="165" mass="18920">MQSAAAATADHQSSHPSSGVQKTWNQIKWTASHVKPRVVARINHNQNEAKDKTEKRLLDELYKMFTETESFYYSLSGDLTNSVQRQQRLSDSDKALPLWKRVDDRFFWNKVMLKPIIECESTGAVDPWILPIIQGYVKIETCFLDLCDASNITTDCKSLEDVRIP</sequence>
<proteinExistence type="predicted"/>
<organism evidence="3">
    <name type="scientific">Oppiella nova</name>
    <dbReference type="NCBI Taxonomy" id="334625"/>
    <lineage>
        <taxon>Eukaryota</taxon>
        <taxon>Metazoa</taxon>
        <taxon>Ecdysozoa</taxon>
        <taxon>Arthropoda</taxon>
        <taxon>Chelicerata</taxon>
        <taxon>Arachnida</taxon>
        <taxon>Acari</taxon>
        <taxon>Acariformes</taxon>
        <taxon>Sarcoptiformes</taxon>
        <taxon>Oribatida</taxon>
        <taxon>Brachypylina</taxon>
        <taxon>Oppioidea</taxon>
        <taxon>Oppiidae</taxon>
        <taxon>Oppiella</taxon>
    </lineage>
</organism>
<dbReference type="Pfam" id="PF02383">
    <property type="entry name" value="Syja_N"/>
    <property type="match status" value="1"/>
</dbReference>
<dbReference type="Proteomes" id="UP000728032">
    <property type="component" value="Unassembled WGS sequence"/>
</dbReference>
<feature type="domain" description="SAC" evidence="2">
    <location>
        <begin position="62"/>
        <end position="165"/>
    </location>
</feature>
<dbReference type="GO" id="GO:0045334">
    <property type="term" value="C:clathrin-coated endocytic vesicle"/>
    <property type="evidence" value="ECO:0007669"/>
    <property type="project" value="TreeGrafter"/>
</dbReference>
<dbReference type="InterPro" id="IPR002013">
    <property type="entry name" value="SAC_dom"/>
</dbReference>
<reference evidence="3" key="1">
    <citation type="submission" date="2020-11" db="EMBL/GenBank/DDBJ databases">
        <authorList>
            <person name="Tran Van P."/>
        </authorList>
    </citation>
    <scope>NUCLEOTIDE SEQUENCE</scope>
</reference>
<evidence type="ECO:0000313" key="3">
    <source>
        <dbReference type="EMBL" id="CAD7666506.1"/>
    </source>
</evidence>
<evidence type="ECO:0000256" key="1">
    <source>
        <dbReference type="SAM" id="MobiDB-lite"/>
    </source>
</evidence>
<keyword evidence="4" id="KW-1185">Reference proteome</keyword>
<dbReference type="PANTHER" id="PTHR45662:SF8">
    <property type="entry name" value="PHOSPHATIDYLINOSITIDE PHOSPHATASE SAC2"/>
    <property type="match status" value="1"/>
</dbReference>
<evidence type="ECO:0000259" key="2">
    <source>
        <dbReference type="PROSITE" id="PS50275"/>
    </source>
</evidence>
<gene>
    <name evidence="3" type="ORF">ONB1V03_LOCUS22918</name>
</gene>
<dbReference type="GO" id="GO:0046856">
    <property type="term" value="P:phosphatidylinositol dephosphorylation"/>
    <property type="evidence" value="ECO:0007669"/>
    <property type="project" value="TreeGrafter"/>
</dbReference>
<feature type="region of interest" description="Disordered" evidence="1">
    <location>
        <begin position="1"/>
        <end position="22"/>
    </location>
</feature>
<name>A0A7R9R1K7_9ACAR</name>
<dbReference type="AlphaFoldDB" id="A0A7R9R1K7"/>
<dbReference type="PROSITE" id="PS50275">
    <property type="entry name" value="SAC"/>
    <property type="match status" value="1"/>
</dbReference>
<dbReference type="EMBL" id="CAJPVJ010054405">
    <property type="protein sequence ID" value="CAG2183498.1"/>
    <property type="molecule type" value="Genomic_DNA"/>
</dbReference>
<protein>
    <recommendedName>
        <fullName evidence="2">SAC domain-containing protein</fullName>
    </recommendedName>
</protein>
<evidence type="ECO:0000313" key="4">
    <source>
        <dbReference type="Proteomes" id="UP000728032"/>
    </source>
</evidence>
<dbReference type="GO" id="GO:0043812">
    <property type="term" value="F:phosphatidylinositol-4-phosphate phosphatase activity"/>
    <property type="evidence" value="ECO:0007669"/>
    <property type="project" value="TreeGrafter"/>
</dbReference>
<dbReference type="OrthoDB" id="405996at2759"/>